<protein>
    <recommendedName>
        <fullName evidence="1">Lipocalin-like domain-containing protein</fullName>
    </recommendedName>
</protein>
<reference evidence="2 3" key="1">
    <citation type="submission" date="2019-01" db="EMBL/GenBank/DDBJ databases">
        <title>Draft genome sequence of Dictyobacter sp. Uno17.</title>
        <authorList>
            <person name="Wang C.M."/>
            <person name="Zheng Y."/>
            <person name="Sakai Y."/>
            <person name="Abe K."/>
            <person name="Yokota A."/>
            <person name="Yabe S."/>
        </authorList>
    </citation>
    <scope>NUCLEOTIDE SEQUENCE [LARGE SCALE GENOMIC DNA]</scope>
    <source>
        <strain evidence="2 3">Uno17</strain>
    </source>
</reference>
<comment type="caution">
    <text evidence="2">The sequence shown here is derived from an EMBL/GenBank/DDBJ whole genome shotgun (WGS) entry which is preliminary data.</text>
</comment>
<evidence type="ECO:0000313" key="3">
    <source>
        <dbReference type="Proteomes" id="UP000322530"/>
    </source>
</evidence>
<organism evidence="2 3">
    <name type="scientific">Dictyobacter arantiisoli</name>
    <dbReference type="NCBI Taxonomy" id="2014874"/>
    <lineage>
        <taxon>Bacteria</taxon>
        <taxon>Bacillati</taxon>
        <taxon>Chloroflexota</taxon>
        <taxon>Ktedonobacteria</taxon>
        <taxon>Ktedonobacterales</taxon>
        <taxon>Dictyobacteraceae</taxon>
        <taxon>Dictyobacter</taxon>
    </lineage>
</organism>
<proteinExistence type="predicted"/>
<dbReference type="Proteomes" id="UP000322530">
    <property type="component" value="Unassembled WGS sequence"/>
</dbReference>
<name>A0A5A5TCP0_9CHLR</name>
<feature type="domain" description="Lipocalin-like" evidence="1">
    <location>
        <begin position="13"/>
        <end position="148"/>
    </location>
</feature>
<dbReference type="EMBL" id="BIXY01000033">
    <property type="protein sequence ID" value="GCF08916.1"/>
    <property type="molecule type" value="Genomic_DNA"/>
</dbReference>
<keyword evidence="3" id="KW-1185">Reference proteome</keyword>
<evidence type="ECO:0000313" key="2">
    <source>
        <dbReference type="EMBL" id="GCF08916.1"/>
    </source>
</evidence>
<dbReference type="InterPro" id="IPR024311">
    <property type="entry name" value="Lipocalin-like"/>
</dbReference>
<dbReference type="AlphaFoldDB" id="A0A5A5TCP0"/>
<sequence length="148" mass="16624">MAETTSINKAAIIGTWCLLSYTLTAKDGLVLNPFGTEPLGYLMYGPDDYMSLFISLPHRPPFEQPDLMGGMMEELAFAAKTFIAYTGRYRIDGEEIVYEVKLSLFPNWIGMNVGYKATLSSGRLSLVNEDSTLFDGKIYRAELIWERA</sequence>
<dbReference type="RefSeq" id="WP_172632078.1">
    <property type="nucleotide sequence ID" value="NZ_BIXY01000033.1"/>
</dbReference>
<evidence type="ECO:0000259" key="1">
    <source>
        <dbReference type="Pfam" id="PF13924"/>
    </source>
</evidence>
<accession>A0A5A5TCP0</accession>
<gene>
    <name evidence="2" type="ORF">KDI_24800</name>
</gene>
<dbReference type="Pfam" id="PF13924">
    <property type="entry name" value="Lipocalin_5"/>
    <property type="match status" value="1"/>
</dbReference>